<protein>
    <submittedName>
        <fullName evidence="1">Uncharacterized protein</fullName>
    </submittedName>
</protein>
<reference evidence="1 2" key="1">
    <citation type="submission" date="2020-07" db="EMBL/GenBank/DDBJ databases">
        <title>Sequencing the genomes of 1000 actinobacteria strains.</title>
        <authorList>
            <person name="Klenk H.-P."/>
        </authorList>
    </citation>
    <scope>NUCLEOTIDE SEQUENCE [LARGE SCALE GENOMIC DNA]</scope>
    <source>
        <strain evidence="1 2">DSM 104006</strain>
    </source>
</reference>
<evidence type="ECO:0000313" key="2">
    <source>
        <dbReference type="Proteomes" id="UP000549616"/>
    </source>
</evidence>
<name>A0A853B3S2_9PSEU</name>
<dbReference type="AlphaFoldDB" id="A0A853B3S2"/>
<sequence length="664" mass="74839">MTPENSEPSKPHNEVHGEMRGVQAKEVHGDVVFNSFYTVRGNKPPELFDRRVSESELERVQECFVSPTSFEPASRVLRDYSVVVLHCPGTGRTTAGLRLLLDAGYQQLVHLSSDRTLGSIKDEELEPNHGYLWESVGLEGTPLPTPDLRHMLSLVSDKSARLVIIVNYSSQIPAEAGQLSVELKAPDPFAVAHRTLDFEHATRAAHDVLDDHLAAHLAVGDPPYKAARAAELAILIDEGELDSVTALRELTESVDQALEDIIDTSWSTVVYTMLLSVAFFHDKPFDDAAHHAAKLDELVRAQELPEDKTLRPRRVFAHPKDQLLRQIRATTETRDHPRHAGLKEQTVRFLRPDFAAAVLRRFWQQYHLEHRILLNWMCGTGMEEAAVQALCTVILQVPARDPLRQLDNLAASNSHLQRRLAVRTLTRLVYVHKMTALVKQTVENWVTGSVNRQRTAALVYASRYGRDDLERTLEQLGKIGRSDSWQVRSTVVGAVLGILALPGRHELVLKTVAGWVDAGKANRKNANLRQVGLELAMWVVGVLPEAADLPLNRTNLGEQYPKTIRTLTGEVVQDPDFGERMFSHLAKLAASSRSRRADQPLSRNEDTLLRVVHLLYPDLRWWARFQTGLVLRVQHPQRRATIRRILRTAQQLERRPPYDELPVA</sequence>
<proteinExistence type="predicted"/>
<evidence type="ECO:0000313" key="1">
    <source>
        <dbReference type="EMBL" id="NYI89660.1"/>
    </source>
</evidence>
<organism evidence="1 2">
    <name type="scientific">Amycolatopsis endophytica</name>
    <dbReference type="NCBI Taxonomy" id="860233"/>
    <lineage>
        <taxon>Bacteria</taxon>
        <taxon>Bacillati</taxon>
        <taxon>Actinomycetota</taxon>
        <taxon>Actinomycetes</taxon>
        <taxon>Pseudonocardiales</taxon>
        <taxon>Pseudonocardiaceae</taxon>
        <taxon>Amycolatopsis</taxon>
    </lineage>
</organism>
<gene>
    <name evidence="1" type="ORF">HNR02_002983</name>
</gene>
<comment type="caution">
    <text evidence="1">The sequence shown here is derived from an EMBL/GenBank/DDBJ whole genome shotgun (WGS) entry which is preliminary data.</text>
</comment>
<dbReference type="EMBL" id="JACCFK010000001">
    <property type="protein sequence ID" value="NYI89660.1"/>
    <property type="molecule type" value="Genomic_DNA"/>
</dbReference>
<dbReference type="RefSeq" id="WP_179773784.1">
    <property type="nucleotide sequence ID" value="NZ_JACCFK010000001.1"/>
</dbReference>
<keyword evidence="2" id="KW-1185">Reference proteome</keyword>
<dbReference type="Proteomes" id="UP000549616">
    <property type="component" value="Unassembled WGS sequence"/>
</dbReference>
<accession>A0A853B3S2</accession>